<dbReference type="Gene3D" id="3.30.450.20">
    <property type="entry name" value="PAS domain"/>
    <property type="match status" value="4"/>
</dbReference>
<organism evidence="10 11">
    <name type="scientific">Niastella soli</name>
    <dbReference type="NCBI Taxonomy" id="2821487"/>
    <lineage>
        <taxon>Bacteria</taxon>
        <taxon>Pseudomonadati</taxon>
        <taxon>Bacteroidota</taxon>
        <taxon>Chitinophagia</taxon>
        <taxon>Chitinophagales</taxon>
        <taxon>Chitinophagaceae</taxon>
        <taxon>Niastella</taxon>
    </lineage>
</organism>
<dbReference type="SUPFAM" id="SSF55781">
    <property type="entry name" value="GAF domain-like"/>
    <property type="match status" value="1"/>
</dbReference>
<evidence type="ECO:0000256" key="6">
    <source>
        <dbReference type="ARBA" id="ARBA00022777"/>
    </source>
</evidence>
<sequence>MYNEDHKNISAQCLNPSEYKDLLQATIDSSLDIIQLFKAVRNEEGRIIDFVWLLNNKKAIEQNGDVTGRSLLQQHPGVVEAGIFEKMVKVTETGKPSEEEMYYNYEQFDGWFYQAVVRSGDGVVLTTRDITKQKNAEAEIMKSRDLLLAMMDAPNIGIGVFKVVRNNHGKIIDFIFDFVNKRTLEAFGGNDPTGTLLSSYGSDGIEQLQYFKEVIETGNNNSYTRKAESGIVEGWFLFSNAPIGNDRLIQVWEDITDLKKAEQEIKATSNLLQSVLNVSLSGISYYCPVFNEENKIIDFEWVLTNNRANHYGGDRSLIGKRWMEEYPGIKECGVLDKMIAVVEKGEIQDWEFPYTLDGSHQWIRLTGVKLGNGLVTSSEDITARKLAEKEILDLKDEIASNATNKYYSIFNSINEGFCIYELVYNNEKADDLRWVEVNPAFEKQTGLKDTVGKLASEVMPGTETYWFEAYDKAAKTGEAVHFENWHEPTGRWYYTFASRIGGANSRQVAVLFSDITKRKQQEQRQQFLLNFSDTLRTIADPIETQRAAMRMLGEHLKVSRTFYYSLVQENDNWTYIIDDDWHADPTQPTFSGRFLSTDFGAHTFTRLPLGEAYICPNSHQLDITPTELQHYLDLQIIGWIAYPIIRQGIYEGGVCIHSPVARNWTEEEITLTAEVAERTWEAVERANAEEALRKSEIKLKELLQIREDFIGVASHELKTPVTSIKVYAEVVQEKLEKREWVEEGELMKRLNTQIDRLNKLINDLLNTTKISAGKLHFCFGPTDLNKVIQERLEEVKRTTKHNFVIELGDLPVVTSDQERIGQVITNLLTNAIKYSPITTTVTIKSSLAGDSIQVSVLDKGYGISPNDQLKIFDRFYRVTENNMDTFPGMGLGLYISSQIIQQHGGTLTVVSEPGNGSVFTFTIPIKSLRSD</sequence>
<keyword evidence="6" id="KW-0418">Kinase</keyword>
<evidence type="ECO:0000256" key="2">
    <source>
        <dbReference type="ARBA" id="ARBA00012438"/>
    </source>
</evidence>
<dbReference type="PANTHER" id="PTHR42878">
    <property type="entry name" value="TWO-COMPONENT HISTIDINE KINASE"/>
    <property type="match status" value="1"/>
</dbReference>
<evidence type="ECO:0000256" key="1">
    <source>
        <dbReference type="ARBA" id="ARBA00000085"/>
    </source>
</evidence>
<dbReference type="EMBL" id="JAGHKO010000011">
    <property type="protein sequence ID" value="MBO9204288.1"/>
    <property type="molecule type" value="Genomic_DNA"/>
</dbReference>
<keyword evidence="4" id="KW-0808">Transferase</keyword>
<keyword evidence="8" id="KW-0902">Two-component regulatory system</keyword>
<dbReference type="Pfam" id="PF02518">
    <property type="entry name" value="HATPase_c"/>
    <property type="match status" value="1"/>
</dbReference>
<dbReference type="EC" id="2.7.13.3" evidence="2"/>
<dbReference type="SUPFAM" id="SSF55785">
    <property type="entry name" value="PYP-like sensor domain (PAS domain)"/>
    <property type="match status" value="2"/>
</dbReference>
<evidence type="ECO:0000256" key="5">
    <source>
        <dbReference type="ARBA" id="ARBA00022741"/>
    </source>
</evidence>
<evidence type="ECO:0000259" key="9">
    <source>
        <dbReference type="PROSITE" id="PS50109"/>
    </source>
</evidence>
<dbReference type="SMART" id="SM00065">
    <property type="entry name" value="GAF"/>
    <property type="match status" value="1"/>
</dbReference>
<dbReference type="SUPFAM" id="SSF55874">
    <property type="entry name" value="ATPase domain of HSP90 chaperone/DNA topoisomerase II/histidine kinase"/>
    <property type="match status" value="1"/>
</dbReference>
<dbReference type="CDD" id="cd00075">
    <property type="entry name" value="HATPase"/>
    <property type="match status" value="1"/>
</dbReference>
<dbReference type="PROSITE" id="PS50109">
    <property type="entry name" value="HIS_KIN"/>
    <property type="match status" value="1"/>
</dbReference>
<dbReference type="CDD" id="cd00082">
    <property type="entry name" value="HisKA"/>
    <property type="match status" value="1"/>
</dbReference>
<evidence type="ECO:0000256" key="4">
    <source>
        <dbReference type="ARBA" id="ARBA00022679"/>
    </source>
</evidence>
<dbReference type="Gene3D" id="3.30.450.40">
    <property type="match status" value="1"/>
</dbReference>
<evidence type="ECO:0000256" key="8">
    <source>
        <dbReference type="ARBA" id="ARBA00023012"/>
    </source>
</evidence>
<dbReference type="InterPro" id="IPR004358">
    <property type="entry name" value="Sig_transdc_His_kin-like_C"/>
</dbReference>
<dbReference type="Gene3D" id="3.30.565.10">
    <property type="entry name" value="Histidine kinase-like ATPase, C-terminal domain"/>
    <property type="match status" value="1"/>
</dbReference>
<keyword evidence="5" id="KW-0547">Nucleotide-binding</keyword>
<dbReference type="Gene3D" id="1.10.287.130">
    <property type="match status" value="1"/>
</dbReference>
<dbReference type="SMART" id="SM00387">
    <property type="entry name" value="HATPase_c"/>
    <property type="match status" value="1"/>
</dbReference>
<dbReference type="InterPro" id="IPR035965">
    <property type="entry name" value="PAS-like_dom_sf"/>
</dbReference>
<keyword evidence="7" id="KW-0067">ATP-binding</keyword>
<feature type="domain" description="Histidine kinase" evidence="9">
    <location>
        <begin position="712"/>
        <end position="927"/>
    </location>
</feature>
<dbReference type="InterPro" id="IPR003661">
    <property type="entry name" value="HisK_dim/P_dom"/>
</dbReference>
<gene>
    <name evidence="10" type="ORF">J7I42_28630</name>
</gene>
<dbReference type="PANTHER" id="PTHR42878:SF7">
    <property type="entry name" value="SENSOR HISTIDINE KINASE GLRK"/>
    <property type="match status" value="1"/>
</dbReference>
<proteinExistence type="predicted"/>
<dbReference type="SUPFAM" id="SSF47384">
    <property type="entry name" value="Homodimeric domain of signal transducing histidine kinase"/>
    <property type="match status" value="1"/>
</dbReference>
<dbReference type="PRINTS" id="PR00344">
    <property type="entry name" value="BCTRLSENSOR"/>
</dbReference>
<dbReference type="InterPro" id="IPR050351">
    <property type="entry name" value="BphY/WalK/GraS-like"/>
</dbReference>
<dbReference type="SMART" id="SM00388">
    <property type="entry name" value="HisKA"/>
    <property type="match status" value="1"/>
</dbReference>
<evidence type="ECO:0000256" key="7">
    <source>
        <dbReference type="ARBA" id="ARBA00022840"/>
    </source>
</evidence>
<dbReference type="InterPro" id="IPR036890">
    <property type="entry name" value="HATPase_C_sf"/>
</dbReference>
<dbReference type="InterPro" id="IPR029016">
    <property type="entry name" value="GAF-like_dom_sf"/>
</dbReference>
<evidence type="ECO:0000256" key="3">
    <source>
        <dbReference type="ARBA" id="ARBA00022553"/>
    </source>
</evidence>
<dbReference type="Pfam" id="PF00512">
    <property type="entry name" value="HisKA"/>
    <property type="match status" value="1"/>
</dbReference>
<dbReference type="InterPro" id="IPR005467">
    <property type="entry name" value="His_kinase_dom"/>
</dbReference>
<evidence type="ECO:0000313" key="10">
    <source>
        <dbReference type="EMBL" id="MBO9204288.1"/>
    </source>
</evidence>
<dbReference type="RefSeq" id="WP_209142708.1">
    <property type="nucleotide sequence ID" value="NZ_JAGHKO010000011.1"/>
</dbReference>
<keyword evidence="3" id="KW-0597">Phosphoprotein</keyword>
<dbReference type="InterPro" id="IPR003594">
    <property type="entry name" value="HATPase_dom"/>
</dbReference>
<dbReference type="InterPro" id="IPR036097">
    <property type="entry name" value="HisK_dim/P_sf"/>
</dbReference>
<reference evidence="10 11" key="1">
    <citation type="submission" date="2021-03" db="EMBL/GenBank/DDBJ databases">
        <title>Assistant Professor.</title>
        <authorList>
            <person name="Huq M.A."/>
        </authorList>
    </citation>
    <scope>NUCLEOTIDE SEQUENCE [LARGE SCALE GENOMIC DNA]</scope>
    <source>
        <strain evidence="10 11">MAH-29</strain>
    </source>
</reference>
<name>A0ABS3Z2A4_9BACT</name>
<dbReference type="Proteomes" id="UP000677244">
    <property type="component" value="Unassembled WGS sequence"/>
</dbReference>
<evidence type="ECO:0000313" key="11">
    <source>
        <dbReference type="Proteomes" id="UP000677244"/>
    </source>
</evidence>
<dbReference type="InterPro" id="IPR003018">
    <property type="entry name" value="GAF"/>
</dbReference>
<accession>A0ABS3Z2A4</accession>
<comment type="catalytic activity">
    <reaction evidence="1">
        <text>ATP + protein L-histidine = ADP + protein N-phospho-L-histidine.</text>
        <dbReference type="EC" id="2.7.13.3"/>
    </reaction>
</comment>
<dbReference type="Pfam" id="PF01590">
    <property type="entry name" value="GAF"/>
    <property type="match status" value="1"/>
</dbReference>
<protein>
    <recommendedName>
        <fullName evidence="2">histidine kinase</fullName>
        <ecNumber evidence="2">2.7.13.3</ecNumber>
    </recommendedName>
</protein>
<comment type="caution">
    <text evidence="10">The sequence shown here is derived from an EMBL/GenBank/DDBJ whole genome shotgun (WGS) entry which is preliminary data.</text>
</comment>
<keyword evidence="11" id="KW-1185">Reference proteome</keyword>